<dbReference type="Gene3D" id="3.40.50.1820">
    <property type="entry name" value="alpha/beta hydrolase"/>
    <property type="match status" value="1"/>
</dbReference>
<dbReference type="EMBL" id="JABANE010000032">
    <property type="protein sequence ID" value="NME68930.1"/>
    <property type="molecule type" value="Genomic_DNA"/>
</dbReference>
<comment type="similarity">
    <text evidence="1">Belongs to the 'GDXG' lipolytic enzyme family.</text>
</comment>
<sequence>MKILALVLCFFSFTVTYAQEEILYKSIDSVELYLEVHKPAKMVEGKRYPAMIFYFGGGWNTGTRSQFERHAKHYAAKGIICFLADYRVFKRNNTTPFQALNDAKSAIRFLRKNAESLQIDPSRIIASGGSAGGHLAVATAIVEGYNDASDDLTYSCKPNALVLFNPVIDNGPGGYGFERIGMEYKSFSPLHNIVAGAPPTLILLGTKDHLIPVTTAQYYQHVMKKVKSKCVLKIYEGGKHGFFNYKEKNKEYYTSTMKDTDDFLESLGYFNKAN</sequence>
<gene>
    <name evidence="6" type="ORF">HHU12_13235</name>
</gene>
<dbReference type="InterPro" id="IPR050300">
    <property type="entry name" value="GDXG_lipolytic_enzyme"/>
</dbReference>
<dbReference type="InterPro" id="IPR029058">
    <property type="entry name" value="AB_hydrolase_fold"/>
</dbReference>
<dbReference type="PANTHER" id="PTHR48081:SF30">
    <property type="entry name" value="ACETYL-HYDROLASE LIPR-RELATED"/>
    <property type="match status" value="1"/>
</dbReference>
<dbReference type="AlphaFoldDB" id="A0A7X9RUG9"/>
<feature type="signal peptide" evidence="3">
    <location>
        <begin position="1"/>
        <end position="18"/>
    </location>
</feature>
<reference evidence="6 7" key="1">
    <citation type="submission" date="2020-04" db="EMBL/GenBank/DDBJ databases">
        <title>Flammeovirga sp. SR4, a novel species isolated from seawater.</title>
        <authorList>
            <person name="Wang X."/>
        </authorList>
    </citation>
    <scope>NUCLEOTIDE SEQUENCE [LARGE SCALE GENOMIC DNA]</scope>
    <source>
        <strain evidence="6 7">ATCC 23126</strain>
    </source>
</reference>
<dbReference type="InterPro" id="IPR002925">
    <property type="entry name" value="Dienelactn_hydro"/>
</dbReference>
<dbReference type="SUPFAM" id="SSF53474">
    <property type="entry name" value="alpha/beta-Hydrolases"/>
    <property type="match status" value="1"/>
</dbReference>
<evidence type="ECO:0000256" key="3">
    <source>
        <dbReference type="SAM" id="SignalP"/>
    </source>
</evidence>
<dbReference type="InterPro" id="IPR049492">
    <property type="entry name" value="BD-FAE-like_dom"/>
</dbReference>
<dbReference type="Pfam" id="PF01738">
    <property type="entry name" value="DLH"/>
    <property type="match status" value="1"/>
</dbReference>
<evidence type="ECO:0000256" key="2">
    <source>
        <dbReference type="ARBA" id="ARBA00022801"/>
    </source>
</evidence>
<dbReference type="GO" id="GO:0004806">
    <property type="term" value="F:triacylglycerol lipase activity"/>
    <property type="evidence" value="ECO:0007669"/>
    <property type="project" value="TreeGrafter"/>
</dbReference>
<accession>A0A7X9RUG9</accession>
<feature type="domain" description="Dienelactone hydrolase" evidence="4">
    <location>
        <begin position="189"/>
        <end position="251"/>
    </location>
</feature>
<comment type="caution">
    <text evidence="6">The sequence shown here is derived from an EMBL/GenBank/DDBJ whole genome shotgun (WGS) entry which is preliminary data.</text>
</comment>
<dbReference type="Pfam" id="PF20434">
    <property type="entry name" value="BD-FAE"/>
    <property type="match status" value="1"/>
</dbReference>
<proteinExistence type="inferred from homology"/>
<dbReference type="Proteomes" id="UP000576082">
    <property type="component" value="Unassembled WGS sequence"/>
</dbReference>
<feature type="chain" id="PRO_5031017930" evidence="3">
    <location>
        <begin position="19"/>
        <end position="274"/>
    </location>
</feature>
<feature type="domain" description="BD-FAE-like" evidence="5">
    <location>
        <begin position="37"/>
        <end position="152"/>
    </location>
</feature>
<organism evidence="6 7">
    <name type="scientific">Flammeovirga aprica JL-4</name>
    <dbReference type="NCBI Taxonomy" id="694437"/>
    <lineage>
        <taxon>Bacteria</taxon>
        <taxon>Pseudomonadati</taxon>
        <taxon>Bacteroidota</taxon>
        <taxon>Cytophagia</taxon>
        <taxon>Cytophagales</taxon>
        <taxon>Flammeovirgaceae</taxon>
        <taxon>Flammeovirga</taxon>
    </lineage>
</organism>
<evidence type="ECO:0000259" key="4">
    <source>
        <dbReference type="Pfam" id="PF01738"/>
    </source>
</evidence>
<evidence type="ECO:0000259" key="5">
    <source>
        <dbReference type="Pfam" id="PF20434"/>
    </source>
</evidence>
<evidence type="ECO:0000313" key="6">
    <source>
        <dbReference type="EMBL" id="NME68930.1"/>
    </source>
</evidence>
<evidence type="ECO:0000313" key="7">
    <source>
        <dbReference type="Proteomes" id="UP000576082"/>
    </source>
</evidence>
<protein>
    <submittedName>
        <fullName evidence="6">Alpha/beta hydrolase</fullName>
    </submittedName>
</protein>
<evidence type="ECO:0000256" key="1">
    <source>
        <dbReference type="ARBA" id="ARBA00010515"/>
    </source>
</evidence>
<dbReference type="RefSeq" id="WP_169657221.1">
    <property type="nucleotide sequence ID" value="NZ_JABANE010000032.1"/>
</dbReference>
<name>A0A7X9RUG9_9BACT</name>
<keyword evidence="3" id="KW-0732">Signal</keyword>
<dbReference type="PANTHER" id="PTHR48081">
    <property type="entry name" value="AB HYDROLASE SUPERFAMILY PROTEIN C4A8.06C"/>
    <property type="match status" value="1"/>
</dbReference>
<keyword evidence="2 6" id="KW-0378">Hydrolase</keyword>
<keyword evidence="7" id="KW-1185">Reference proteome</keyword>